<dbReference type="OrthoDB" id="7873378at2"/>
<dbReference type="InterPro" id="IPR000119">
    <property type="entry name" value="Hist_DNA-bd"/>
</dbReference>
<dbReference type="Proteomes" id="UP000051681">
    <property type="component" value="Unassembled WGS sequence"/>
</dbReference>
<dbReference type="EMBL" id="CYSF01000006">
    <property type="protein sequence ID" value="CUH83673.1"/>
    <property type="molecule type" value="Genomic_DNA"/>
</dbReference>
<dbReference type="GO" id="GO:0030527">
    <property type="term" value="F:structural constituent of chromatin"/>
    <property type="evidence" value="ECO:0007669"/>
    <property type="project" value="InterPro"/>
</dbReference>
<feature type="compositionally biased region" description="Low complexity" evidence="3">
    <location>
        <begin position="1"/>
        <end position="35"/>
    </location>
</feature>
<dbReference type="GO" id="GO:0003677">
    <property type="term" value="F:DNA binding"/>
    <property type="evidence" value="ECO:0007669"/>
    <property type="project" value="UniProtKB-KW"/>
</dbReference>
<proteinExistence type="inferred from homology"/>
<evidence type="ECO:0000313" key="5">
    <source>
        <dbReference type="Proteomes" id="UP000051681"/>
    </source>
</evidence>
<keyword evidence="2" id="KW-0238">DNA-binding</keyword>
<evidence type="ECO:0000256" key="2">
    <source>
        <dbReference type="ARBA" id="ARBA00023125"/>
    </source>
</evidence>
<dbReference type="InterPro" id="IPR010992">
    <property type="entry name" value="IHF-like_DNA-bd_dom_sf"/>
</dbReference>
<evidence type="ECO:0000256" key="1">
    <source>
        <dbReference type="ARBA" id="ARBA00010529"/>
    </source>
</evidence>
<dbReference type="RefSeq" id="WP_082645390.1">
    <property type="nucleotide sequence ID" value="NZ_CYSF01000006.1"/>
</dbReference>
<evidence type="ECO:0000313" key="4">
    <source>
        <dbReference type="EMBL" id="CUH83673.1"/>
    </source>
</evidence>
<sequence>MARSTTTKTTARKTTTTRAKSATKPAATKAAGKAPLPRTRKKAVAATAVADAPEAVVVTASKPVSTQQELKKPELIEMVVEKTGVKKRDAKPAIEAALQILGEALAEGRELNLQPFGKVRVNRMKELSGARVVNAKVRQKIKNEEDAKDPLAEAAE</sequence>
<dbReference type="SUPFAM" id="SSF47729">
    <property type="entry name" value="IHF-like DNA-binding proteins"/>
    <property type="match status" value="1"/>
</dbReference>
<dbReference type="Gene3D" id="4.10.520.10">
    <property type="entry name" value="IHF-like DNA-binding proteins"/>
    <property type="match status" value="1"/>
</dbReference>
<comment type="similarity">
    <text evidence="1">Belongs to the bacterial histone-like protein family.</text>
</comment>
<organism evidence="4 5">
    <name type="scientific">Thalassovita mediterranea</name>
    <dbReference type="NCBI Taxonomy" id="340021"/>
    <lineage>
        <taxon>Bacteria</taxon>
        <taxon>Pseudomonadati</taxon>
        <taxon>Pseudomonadota</taxon>
        <taxon>Alphaproteobacteria</taxon>
        <taxon>Rhodobacterales</taxon>
        <taxon>Roseobacteraceae</taxon>
        <taxon>Thalassovita</taxon>
    </lineage>
</organism>
<gene>
    <name evidence="4" type="ORF">TM5383_00873</name>
</gene>
<keyword evidence="5" id="KW-1185">Reference proteome</keyword>
<protein>
    <submittedName>
        <fullName evidence="4">Integration host factor subunit alpha</fullName>
    </submittedName>
</protein>
<reference evidence="4 5" key="1">
    <citation type="submission" date="2015-09" db="EMBL/GenBank/DDBJ databases">
        <authorList>
            <consortium name="Swine Surveillance"/>
        </authorList>
    </citation>
    <scope>NUCLEOTIDE SEQUENCE [LARGE SCALE GENOMIC DNA]</scope>
    <source>
        <strain evidence="4 5">CECT 8383</strain>
    </source>
</reference>
<dbReference type="Pfam" id="PF00216">
    <property type="entry name" value="Bac_DNA_binding"/>
    <property type="match status" value="1"/>
</dbReference>
<name>A0A0P1GML3_9RHOB</name>
<accession>A0A0P1GML3</accession>
<dbReference type="STRING" id="340021.TM5383_00873"/>
<feature type="region of interest" description="Disordered" evidence="3">
    <location>
        <begin position="1"/>
        <end position="40"/>
    </location>
</feature>
<evidence type="ECO:0000256" key="3">
    <source>
        <dbReference type="SAM" id="MobiDB-lite"/>
    </source>
</evidence>
<dbReference type="AlphaFoldDB" id="A0A0P1GML3"/>